<reference evidence="1 2" key="1">
    <citation type="submission" date="2020-05" db="EMBL/GenBank/DDBJ databases">
        <title>Bremerella alba sp. nov., a novel planctomycete isolated from the surface of the macroalga Fucus spiralis.</title>
        <authorList>
            <person name="Godinho O."/>
            <person name="Botelho R."/>
            <person name="Albuquerque L."/>
            <person name="Wiegand S."/>
            <person name="Da Costa M.S."/>
            <person name="Lobo-Da-Cunha A."/>
            <person name="Jogler C."/>
            <person name="Lage O.M."/>
        </authorList>
    </citation>
    <scope>NUCLEOTIDE SEQUENCE [LARGE SCALE GENOMIC DNA]</scope>
    <source>
        <strain evidence="1 2">FF15</strain>
    </source>
</reference>
<comment type="caution">
    <text evidence="1">The sequence shown here is derived from an EMBL/GenBank/DDBJ whole genome shotgun (WGS) entry which is preliminary data.</text>
</comment>
<proteinExistence type="predicted"/>
<evidence type="ECO:0000313" key="1">
    <source>
        <dbReference type="EMBL" id="MBA2115987.1"/>
    </source>
</evidence>
<name>A0A7V9A823_9BACT</name>
<dbReference type="AlphaFoldDB" id="A0A7V9A823"/>
<evidence type="ECO:0000313" key="2">
    <source>
        <dbReference type="Proteomes" id="UP000551616"/>
    </source>
</evidence>
<gene>
    <name evidence="1" type="ORF">HOV93_31740</name>
</gene>
<dbReference type="RefSeq" id="WP_207397403.1">
    <property type="nucleotide sequence ID" value="NZ_JABRWO010000008.1"/>
</dbReference>
<dbReference type="Proteomes" id="UP000551616">
    <property type="component" value="Unassembled WGS sequence"/>
</dbReference>
<organism evidence="1 2">
    <name type="scientific">Bremerella alba</name>
    <dbReference type="NCBI Taxonomy" id="980252"/>
    <lineage>
        <taxon>Bacteria</taxon>
        <taxon>Pseudomonadati</taxon>
        <taxon>Planctomycetota</taxon>
        <taxon>Planctomycetia</taxon>
        <taxon>Pirellulales</taxon>
        <taxon>Pirellulaceae</taxon>
        <taxon>Bremerella</taxon>
    </lineage>
</organism>
<protein>
    <recommendedName>
        <fullName evidence="3">Lipoprotein</fullName>
    </recommendedName>
</protein>
<evidence type="ECO:0008006" key="3">
    <source>
        <dbReference type="Google" id="ProtNLM"/>
    </source>
</evidence>
<dbReference type="PROSITE" id="PS51257">
    <property type="entry name" value="PROKAR_LIPOPROTEIN"/>
    <property type="match status" value="1"/>
</dbReference>
<dbReference type="EMBL" id="JABRWO010000008">
    <property type="protein sequence ID" value="MBA2115987.1"/>
    <property type="molecule type" value="Genomic_DNA"/>
</dbReference>
<keyword evidence="2" id="KW-1185">Reference proteome</keyword>
<accession>A0A7V9A823</accession>
<sequence length="102" mass="11082">MQIIFRVIILSALGVGCLGCGPGSTPVPPNPTPPAELIKTDLSYIVETGQVGSEMDTIRANIEKINEEDPTKGVELQEDFNQLEKARGNQARSIAKKMMEKL</sequence>